<dbReference type="EMBL" id="CP021323">
    <property type="protein sequence ID" value="ARS53572.1"/>
    <property type="molecule type" value="Genomic_DNA"/>
</dbReference>
<feature type="transmembrane region" description="Helical" evidence="2">
    <location>
        <begin position="46"/>
        <end position="66"/>
    </location>
</feature>
<keyword evidence="2" id="KW-0812">Transmembrane</keyword>
<dbReference type="AlphaFoldDB" id="A0A2Z2H844"/>
<protein>
    <recommendedName>
        <fullName evidence="5">AsmA domain-containing protein</fullName>
    </recommendedName>
</protein>
<dbReference type="InterPro" id="IPR052894">
    <property type="entry name" value="AsmA-related"/>
</dbReference>
<gene>
    <name evidence="3" type="ORF">B9G99_12470</name>
</gene>
<evidence type="ECO:0000256" key="2">
    <source>
        <dbReference type="SAM" id="Phobius"/>
    </source>
</evidence>
<evidence type="ECO:0000313" key="3">
    <source>
        <dbReference type="EMBL" id="ARS53572.1"/>
    </source>
</evidence>
<reference evidence="3 4" key="1">
    <citation type="journal article" date="2017" name="Int. J. Syst. Evol. Microbiol.">
        <title>Kushneria konosiri sp. nov., isolated from the Korean salt-fermented seafood Daemi-jeot.</title>
        <authorList>
            <person name="Yun J.H."/>
            <person name="Park S.K."/>
            <person name="Lee J.Y."/>
            <person name="Jung M.J."/>
            <person name="Bae J.W."/>
        </authorList>
    </citation>
    <scope>NUCLEOTIDE SEQUENCE [LARGE SCALE GENOMIC DNA]</scope>
    <source>
        <strain evidence="3 4">X49</strain>
    </source>
</reference>
<keyword evidence="4" id="KW-1185">Reference proteome</keyword>
<organism evidence="3 4">
    <name type="scientific">Kushneria konosiri</name>
    <dbReference type="NCBI Taxonomy" id="698828"/>
    <lineage>
        <taxon>Bacteria</taxon>
        <taxon>Pseudomonadati</taxon>
        <taxon>Pseudomonadota</taxon>
        <taxon>Gammaproteobacteria</taxon>
        <taxon>Oceanospirillales</taxon>
        <taxon>Halomonadaceae</taxon>
        <taxon>Kushneria</taxon>
    </lineage>
</organism>
<accession>A0A2Z2H844</accession>
<evidence type="ECO:0000256" key="1">
    <source>
        <dbReference type="SAM" id="MobiDB-lite"/>
    </source>
</evidence>
<dbReference type="GO" id="GO:0090313">
    <property type="term" value="P:regulation of protein targeting to membrane"/>
    <property type="evidence" value="ECO:0007669"/>
    <property type="project" value="TreeGrafter"/>
</dbReference>
<proteinExistence type="predicted"/>
<dbReference type="Proteomes" id="UP000250025">
    <property type="component" value="Chromosome"/>
</dbReference>
<feature type="region of interest" description="Disordered" evidence="1">
    <location>
        <begin position="580"/>
        <end position="614"/>
    </location>
</feature>
<dbReference type="PANTHER" id="PTHR30441">
    <property type="entry name" value="DUF748 DOMAIN-CONTAINING PROTEIN"/>
    <property type="match status" value="1"/>
</dbReference>
<dbReference type="InterPro" id="IPR008023">
    <property type="entry name" value="DUF748"/>
</dbReference>
<sequence>MTCYPHEHRGIESPVNVRASLHAWTPLFQRLRSTGMAIGHRRGWSMTAGIAVLVAGGLYFAGPWALKNWAVDALEKATGQPVALEHLSFNPFTATASLRRLDIGNSDSPMIHVDKAEVALAWHTLWQSGIHVERVDLTGPRLHLVTTSDGLNITQLGGSDDAGKSTALIIDSIKAQNGEIDWVNRTQSPPVQLAVTDLSLTLEDYDSRSASPMQGEATGTLNGGQLHADGRFGVSPLTGDLQVKGQDIGLELINPWLSRLSRVQIDQGTLSAHGTLAFGEAKQGQVQWQGELEASAVSVLDGRQRPFFSVDQARLKGMDLLTGDHLKADRLSMSGSKMMAIIDEDGSFNLTTSLGLQSGESSTQDQTSQDNAQQDNAMAIALGHMDVSDGVFNFEDRHMSPKVTLGIESLEGTMQDFDTRQDTPASYTFKGLESRQTPVTIKGQFNAAAPSGIMNLKVDRLPLERFAPYIQRFGGYRVEQGTADLDLHYRLHDGRLDANNHVILRHLDLGEEVPGGDTSLPLKNLIAVLQGEDGVINLDIPIDASVEGGGVDVSKVVWQIVGEALENMVTSPIETLEAMISGDDDSDDNAGSGKASRAYTEGPLSQVVTDPSDE</sequence>
<dbReference type="Pfam" id="PF05359">
    <property type="entry name" value="DUF748"/>
    <property type="match status" value="1"/>
</dbReference>
<name>A0A2Z2H844_9GAMM</name>
<evidence type="ECO:0008006" key="5">
    <source>
        <dbReference type="Google" id="ProtNLM"/>
    </source>
</evidence>
<evidence type="ECO:0000313" key="4">
    <source>
        <dbReference type="Proteomes" id="UP000250025"/>
    </source>
</evidence>
<dbReference type="GO" id="GO:0005886">
    <property type="term" value="C:plasma membrane"/>
    <property type="evidence" value="ECO:0007669"/>
    <property type="project" value="TreeGrafter"/>
</dbReference>
<keyword evidence="2" id="KW-1133">Transmembrane helix</keyword>
<dbReference type="KEGG" id="kus:B9G99_12470"/>
<dbReference type="PANTHER" id="PTHR30441:SF8">
    <property type="entry name" value="DUF748 DOMAIN-CONTAINING PROTEIN"/>
    <property type="match status" value="1"/>
</dbReference>
<keyword evidence="2" id="KW-0472">Membrane</keyword>